<sequence length="329" mass="36954">MSASTDALSLNTTLEVDCGAGDDELLDNGVETASTTASLRSNSNESVEENGRTYHKFREGAYLLPNDLLEQDRLSIQHNLFVLTLENKLFFAPVESPRTVLDIGTGTGNWAIDYAVQNPEVKVIGTDLSAIQPEWVPENCSFLIADASDEWTFTEKFDFIHGRALITCFADPAAVFKRAYDALEPGGYFEMQDILFQPFAVDDTLKGTAMEKWNNTLIEGSKIIGRDWRCARNYAKWFKEVGFENVVETKLVWPTNSWPKSKKQKVIGMWCMADSLKGLNAISMAIMTRVLGMSAEEVEATVEEVKKDMQDKSIHAYWPIYVVYGRKPL</sequence>
<protein>
    <submittedName>
        <fullName evidence="1">Uncharacterized protein</fullName>
    </submittedName>
</protein>
<dbReference type="OrthoDB" id="2013972at2759"/>
<evidence type="ECO:0000313" key="2">
    <source>
        <dbReference type="Proteomes" id="UP000256645"/>
    </source>
</evidence>
<evidence type="ECO:0000313" key="1">
    <source>
        <dbReference type="EMBL" id="RDW69689.1"/>
    </source>
</evidence>
<proteinExistence type="predicted"/>
<accession>A0A3D8R6M3</accession>
<dbReference type="InterPro" id="IPR029063">
    <property type="entry name" value="SAM-dependent_MTases_sf"/>
</dbReference>
<dbReference type="PANTHER" id="PTHR43591">
    <property type="entry name" value="METHYLTRANSFERASE"/>
    <property type="match status" value="1"/>
</dbReference>
<name>A0A3D8R6M3_9HELO</name>
<dbReference type="GO" id="GO:0008168">
    <property type="term" value="F:methyltransferase activity"/>
    <property type="evidence" value="ECO:0007669"/>
    <property type="project" value="TreeGrafter"/>
</dbReference>
<dbReference type="Gene3D" id="3.40.50.150">
    <property type="entry name" value="Vaccinia Virus protein VP39"/>
    <property type="match status" value="1"/>
</dbReference>
<dbReference type="Proteomes" id="UP000256645">
    <property type="component" value="Unassembled WGS sequence"/>
</dbReference>
<organism evidence="1 2">
    <name type="scientific">Coleophoma cylindrospora</name>
    <dbReference type="NCBI Taxonomy" id="1849047"/>
    <lineage>
        <taxon>Eukaryota</taxon>
        <taxon>Fungi</taxon>
        <taxon>Dikarya</taxon>
        <taxon>Ascomycota</taxon>
        <taxon>Pezizomycotina</taxon>
        <taxon>Leotiomycetes</taxon>
        <taxon>Helotiales</taxon>
        <taxon>Dermateaceae</taxon>
        <taxon>Coleophoma</taxon>
    </lineage>
</organism>
<gene>
    <name evidence="1" type="ORF">BP6252_08709</name>
</gene>
<dbReference type="AlphaFoldDB" id="A0A3D8R6M3"/>
<dbReference type="SUPFAM" id="SSF53335">
    <property type="entry name" value="S-adenosyl-L-methionine-dependent methyltransferases"/>
    <property type="match status" value="1"/>
</dbReference>
<dbReference type="STRING" id="1849047.A0A3D8R6M3"/>
<keyword evidence="2" id="KW-1185">Reference proteome</keyword>
<dbReference type="Pfam" id="PF13489">
    <property type="entry name" value="Methyltransf_23"/>
    <property type="match status" value="1"/>
</dbReference>
<dbReference type="EMBL" id="PDLM01000009">
    <property type="protein sequence ID" value="RDW69689.1"/>
    <property type="molecule type" value="Genomic_DNA"/>
</dbReference>
<reference evidence="1 2" key="1">
    <citation type="journal article" date="2018" name="IMA Fungus">
        <title>IMA Genome-F 9: Draft genome sequence of Annulohypoxylon stygium, Aspergillus mulundensis, Berkeleyomyces basicola (syn. Thielaviopsis basicola), Ceratocystis smalleyi, two Cercospora beticola strains, Coleophoma cylindrospora, Fusarium fracticaudum, Phialophora cf. hyalina, and Morchella septimelata.</title>
        <authorList>
            <person name="Wingfield B.D."/>
            <person name="Bills G.F."/>
            <person name="Dong Y."/>
            <person name="Huang W."/>
            <person name="Nel W.J."/>
            <person name="Swalarsk-Parry B.S."/>
            <person name="Vaghefi N."/>
            <person name="Wilken P.M."/>
            <person name="An Z."/>
            <person name="de Beer Z.W."/>
            <person name="De Vos L."/>
            <person name="Chen L."/>
            <person name="Duong T.A."/>
            <person name="Gao Y."/>
            <person name="Hammerbacher A."/>
            <person name="Kikkert J.R."/>
            <person name="Li Y."/>
            <person name="Li H."/>
            <person name="Li K."/>
            <person name="Li Q."/>
            <person name="Liu X."/>
            <person name="Ma X."/>
            <person name="Naidoo K."/>
            <person name="Pethybridge S.J."/>
            <person name="Sun J."/>
            <person name="Steenkamp E.T."/>
            <person name="van der Nest M.A."/>
            <person name="van Wyk S."/>
            <person name="Wingfield M.J."/>
            <person name="Xiong C."/>
            <person name="Yue Q."/>
            <person name="Zhang X."/>
        </authorList>
    </citation>
    <scope>NUCLEOTIDE SEQUENCE [LARGE SCALE GENOMIC DNA]</scope>
    <source>
        <strain evidence="1 2">BP6252</strain>
    </source>
</reference>
<dbReference type="PANTHER" id="PTHR43591:SF102">
    <property type="entry name" value="S-ADENOSYL-L-METHIONINE-DEPENDENT METHYLTRANSFERASE"/>
    <property type="match status" value="1"/>
</dbReference>
<comment type="caution">
    <text evidence="1">The sequence shown here is derived from an EMBL/GenBank/DDBJ whole genome shotgun (WGS) entry which is preliminary data.</text>
</comment>
<dbReference type="CDD" id="cd02440">
    <property type="entry name" value="AdoMet_MTases"/>
    <property type="match status" value="1"/>
</dbReference>